<dbReference type="Proteomes" id="UP000265566">
    <property type="component" value="Chromosome 6"/>
</dbReference>
<proteinExistence type="predicted"/>
<feature type="region of interest" description="Disordered" evidence="1">
    <location>
        <begin position="40"/>
        <end position="72"/>
    </location>
</feature>
<evidence type="ECO:0000313" key="2">
    <source>
        <dbReference type="EMBL" id="RHN51104.1"/>
    </source>
</evidence>
<name>A0A396HH06_MEDTR</name>
<dbReference type="Gramene" id="rna35481">
    <property type="protein sequence ID" value="RHN51104.1"/>
    <property type="gene ID" value="gene35481"/>
</dbReference>
<dbReference type="EMBL" id="PSQE01000006">
    <property type="protein sequence ID" value="RHN51104.1"/>
    <property type="molecule type" value="Genomic_DNA"/>
</dbReference>
<comment type="caution">
    <text evidence="2">The sequence shown here is derived from an EMBL/GenBank/DDBJ whole genome shotgun (WGS) entry which is preliminary data.</text>
</comment>
<evidence type="ECO:0000256" key="1">
    <source>
        <dbReference type="SAM" id="MobiDB-lite"/>
    </source>
</evidence>
<accession>A0A396HH06</accession>
<reference evidence="3" key="1">
    <citation type="journal article" date="2018" name="Nat. Plants">
        <title>Whole-genome landscape of Medicago truncatula symbiotic genes.</title>
        <authorList>
            <person name="Pecrix Y."/>
            <person name="Staton S.E."/>
            <person name="Sallet E."/>
            <person name="Lelandais-Briere C."/>
            <person name="Moreau S."/>
            <person name="Carrere S."/>
            <person name="Blein T."/>
            <person name="Jardinaud M.F."/>
            <person name="Latrasse D."/>
            <person name="Zouine M."/>
            <person name="Zahm M."/>
            <person name="Kreplak J."/>
            <person name="Mayjonade B."/>
            <person name="Satge C."/>
            <person name="Perez M."/>
            <person name="Cauet S."/>
            <person name="Marande W."/>
            <person name="Chantry-Darmon C."/>
            <person name="Lopez-Roques C."/>
            <person name="Bouchez O."/>
            <person name="Berard A."/>
            <person name="Debelle F."/>
            <person name="Munos S."/>
            <person name="Bendahmane A."/>
            <person name="Berges H."/>
            <person name="Niebel A."/>
            <person name="Buitink J."/>
            <person name="Frugier F."/>
            <person name="Benhamed M."/>
            <person name="Crespi M."/>
            <person name="Gouzy J."/>
            <person name="Gamas P."/>
        </authorList>
    </citation>
    <scope>NUCLEOTIDE SEQUENCE [LARGE SCALE GENOMIC DNA]</scope>
    <source>
        <strain evidence="3">cv. Jemalong A17</strain>
    </source>
</reference>
<protein>
    <submittedName>
        <fullName evidence="2">Uncharacterized protein</fullName>
    </submittedName>
</protein>
<organism evidence="2 3">
    <name type="scientific">Medicago truncatula</name>
    <name type="common">Barrel medic</name>
    <name type="synonym">Medicago tribuloides</name>
    <dbReference type="NCBI Taxonomy" id="3880"/>
    <lineage>
        <taxon>Eukaryota</taxon>
        <taxon>Viridiplantae</taxon>
        <taxon>Streptophyta</taxon>
        <taxon>Embryophyta</taxon>
        <taxon>Tracheophyta</taxon>
        <taxon>Spermatophyta</taxon>
        <taxon>Magnoliopsida</taxon>
        <taxon>eudicotyledons</taxon>
        <taxon>Gunneridae</taxon>
        <taxon>Pentapetalae</taxon>
        <taxon>rosids</taxon>
        <taxon>fabids</taxon>
        <taxon>Fabales</taxon>
        <taxon>Fabaceae</taxon>
        <taxon>Papilionoideae</taxon>
        <taxon>50 kb inversion clade</taxon>
        <taxon>NPAAA clade</taxon>
        <taxon>Hologalegina</taxon>
        <taxon>IRL clade</taxon>
        <taxon>Trifolieae</taxon>
        <taxon>Medicago</taxon>
    </lineage>
</organism>
<dbReference type="AlphaFoldDB" id="A0A396HH06"/>
<evidence type="ECO:0000313" key="3">
    <source>
        <dbReference type="Proteomes" id="UP000265566"/>
    </source>
</evidence>
<sequence length="72" mass="8241">MQKRILKVMMMAKFLHVQNKKNVQRVMVKQLISTLIIRRGGQRRSDLSMGRGGRRRSDLSTGKGPGINSEFL</sequence>
<gene>
    <name evidence="2" type="ORF">MtrunA17_Chr6g0464801</name>
</gene>